<proteinExistence type="predicted"/>
<dbReference type="STRING" id="945553.A0A0D2KQF4"/>
<protein>
    <recommendedName>
        <fullName evidence="2">Nephrocystin 3-like N-terminal domain-containing protein</fullName>
    </recommendedName>
</protein>
<dbReference type="Pfam" id="PF24883">
    <property type="entry name" value="NPHP3_N"/>
    <property type="match status" value="1"/>
</dbReference>
<dbReference type="OrthoDB" id="5967843at2759"/>
<keyword evidence="4" id="KW-1185">Reference proteome</keyword>
<name>A0A0D2KQF4_HYPSF</name>
<evidence type="ECO:0000259" key="2">
    <source>
        <dbReference type="Pfam" id="PF24883"/>
    </source>
</evidence>
<dbReference type="SUPFAM" id="SSF52540">
    <property type="entry name" value="P-loop containing nucleoside triphosphate hydrolases"/>
    <property type="match status" value="1"/>
</dbReference>
<keyword evidence="1" id="KW-0677">Repeat</keyword>
<sequence>LKSRVSPTAYATHQAGDAPKCHPHTREAVLSAIMTWVTIATTGIQWVLWMNGAAGAGKSAIARSIVDLCLEKRIIIARFFFFRTDAARNHTEPLVATLAYQLITLIPALNPIISNRIKSDPLIFTQSLEHQFEALVFTPLRQLHEISPFNQAVVLLVDGVDECTGDDNQVNVIHTIVQFVAKKVIPLIVIFSSRAESQLKMACNALKVDCTLKILPLDSDYRAAYDIQLFLNDSFTEIKNTHTFRSSIDHDWPAPSLVQEIVDKSSRQFIYASVIIKFISSPRHHPVQLLEIVRGLRPAGDLTPFAQLDALYRHIFS</sequence>
<dbReference type="InterPro" id="IPR056884">
    <property type="entry name" value="NPHP3-like_N"/>
</dbReference>
<reference evidence="4" key="1">
    <citation type="submission" date="2014-04" db="EMBL/GenBank/DDBJ databases">
        <title>Evolutionary Origins and Diversification of the Mycorrhizal Mutualists.</title>
        <authorList>
            <consortium name="DOE Joint Genome Institute"/>
            <consortium name="Mycorrhizal Genomics Consortium"/>
            <person name="Kohler A."/>
            <person name="Kuo A."/>
            <person name="Nagy L.G."/>
            <person name="Floudas D."/>
            <person name="Copeland A."/>
            <person name="Barry K.W."/>
            <person name="Cichocki N."/>
            <person name="Veneault-Fourrey C."/>
            <person name="LaButti K."/>
            <person name="Lindquist E.A."/>
            <person name="Lipzen A."/>
            <person name="Lundell T."/>
            <person name="Morin E."/>
            <person name="Murat C."/>
            <person name="Riley R."/>
            <person name="Ohm R."/>
            <person name="Sun H."/>
            <person name="Tunlid A."/>
            <person name="Henrissat B."/>
            <person name="Grigoriev I.V."/>
            <person name="Hibbett D.S."/>
            <person name="Martin F."/>
        </authorList>
    </citation>
    <scope>NUCLEOTIDE SEQUENCE [LARGE SCALE GENOMIC DNA]</scope>
    <source>
        <strain evidence="4">FD-334 SS-4</strain>
    </source>
</reference>
<dbReference type="AlphaFoldDB" id="A0A0D2KQF4"/>
<evidence type="ECO:0000313" key="4">
    <source>
        <dbReference type="Proteomes" id="UP000054270"/>
    </source>
</evidence>
<dbReference type="EMBL" id="KN817614">
    <property type="protein sequence ID" value="KJA16847.1"/>
    <property type="molecule type" value="Genomic_DNA"/>
</dbReference>
<feature type="domain" description="Nephrocystin 3-like N-terminal" evidence="2">
    <location>
        <begin position="44"/>
        <end position="194"/>
    </location>
</feature>
<evidence type="ECO:0000256" key="1">
    <source>
        <dbReference type="ARBA" id="ARBA00022737"/>
    </source>
</evidence>
<feature type="non-terminal residue" evidence="3">
    <location>
        <position position="317"/>
    </location>
</feature>
<dbReference type="Gene3D" id="3.40.50.300">
    <property type="entry name" value="P-loop containing nucleotide triphosphate hydrolases"/>
    <property type="match status" value="1"/>
</dbReference>
<gene>
    <name evidence="3" type="ORF">HYPSUDRAFT_95058</name>
</gene>
<evidence type="ECO:0000313" key="3">
    <source>
        <dbReference type="EMBL" id="KJA16847.1"/>
    </source>
</evidence>
<feature type="non-terminal residue" evidence="3">
    <location>
        <position position="1"/>
    </location>
</feature>
<dbReference type="OMA" id="HEISPFN"/>
<dbReference type="PANTHER" id="PTHR10039:SF5">
    <property type="entry name" value="NACHT DOMAIN-CONTAINING PROTEIN"/>
    <property type="match status" value="1"/>
</dbReference>
<dbReference type="PANTHER" id="PTHR10039">
    <property type="entry name" value="AMELOGENIN"/>
    <property type="match status" value="1"/>
</dbReference>
<organism evidence="3 4">
    <name type="scientific">Hypholoma sublateritium (strain FD-334 SS-4)</name>
    <dbReference type="NCBI Taxonomy" id="945553"/>
    <lineage>
        <taxon>Eukaryota</taxon>
        <taxon>Fungi</taxon>
        <taxon>Dikarya</taxon>
        <taxon>Basidiomycota</taxon>
        <taxon>Agaricomycotina</taxon>
        <taxon>Agaricomycetes</taxon>
        <taxon>Agaricomycetidae</taxon>
        <taxon>Agaricales</taxon>
        <taxon>Agaricineae</taxon>
        <taxon>Strophariaceae</taxon>
        <taxon>Hypholoma</taxon>
    </lineage>
</organism>
<dbReference type="InterPro" id="IPR027417">
    <property type="entry name" value="P-loop_NTPase"/>
</dbReference>
<accession>A0A0D2KQF4</accession>
<dbReference type="Proteomes" id="UP000054270">
    <property type="component" value="Unassembled WGS sequence"/>
</dbReference>